<accession>A0ABU5ETX0</accession>
<dbReference type="PROSITE" id="PS50293">
    <property type="entry name" value="TPR_REGION"/>
    <property type="match status" value="1"/>
</dbReference>
<dbReference type="SUPFAM" id="SSF48452">
    <property type="entry name" value="TPR-like"/>
    <property type="match status" value="3"/>
</dbReference>
<reference evidence="3 4" key="1">
    <citation type="submission" date="2023-11" db="EMBL/GenBank/DDBJ databases">
        <title>Winogradskyella pelagius sp. nov., isolated from coastal sediment.</title>
        <authorList>
            <person name="Li F."/>
        </authorList>
    </citation>
    <scope>NUCLEOTIDE SEQUENCE [LARGE SCALE GENOMIC DNA]</scope>
    <source>
        <strain evidence="3 4">KCTC 23502</strain>
    </source>
</reference>
<dbReference type="SMART" id="SM00028">
    <property type="entry name" value="TPR"/>
    <property type="match status" value="7"/>
</dbReference>
<keyword evidence="1" id="KW-0802">TPR repeat</keyword>
<proteinExistence type="predicted"/>
<dbReference type="PROSITE" id="PS50005">
    <property type="entry name" value="TPR"/>
    <property type="match status" value="1"/>
</dbReference>
<dbReference type="EMBL" id="JAXDAE010000015">
    <property type="protein sequence ID" value="MDY2588346.1"/>
    <property type="molecule type" value="Genomic_DNA"/>
</dbReference>
<dbReference type="InterPro" id="IPR024983">
    <property type="entry name" value="CHAT_dom"/>
</dbReference>
<evidence type="ECO:0000313" key="4">
    <source>
        <dbReference type="Proteomes" id="UP001285855"/>
    </source>
</evidence>
<evidence type="ECO:0000313" key="3">
    <source>
        <dbReference type="EMBL" id="MDY2588346.1"/>
    </source>
</evidence>
<feature type="domain" description="CHAT" evidence="2">
    <location>
        <begin position="776"/>
        <end position="1105"/>
    </location>
</feature>
<protein>
    <submittedName>
        <fullName evidence="3">CHAT domain-containing tetratricopeptide repeat protein</fullName>
    </submittedName>
</protein>
<dbReference type="Proteomes" id="UP001285855">
    <property type="component" value="Unassembled WGS sequence"/>
</dbReference>
<dbReference type="Pfam" id="PF13424">
    <property type="entry name" value="TPR_12"/>
    <property type="match status" value="2"/>
</dbReference>
<dbReference type="RefSeq" id="WP_320556694.1">
    <property type="nucleotide sequence ID" value="NZ_JAXDAE010000015.1"/>
</dbReference>
<dbReference type="PANTHER" id="PTHR10098">
    <property type="entry name" value="RAPSYN-RELATED"/>
    <property type="match status" value="1"/>
</dbReference>
<evidence type="ECO:0000256" key="1">
    <source>
        <dbReference type="PROSITE-ProRule" id="PRU00339"/>
    </source>
</evidence>
<organism evidence="3 4">
    <name type="scientific">Winogradskyella aquimaris</name>
    <dbReference type="NCBI Taxonomy" id="864074"/>
    <lineage>
        <taxon>Bacteria</taxon>
        <taxon>Pseudomonadati</taxon>
        <taxon>Bacteroidota</taxon>
        <taxon>Flavobacteriia</taxon>
        <taxon>Flavobacteriales</taxon>
        <taxon>Flavobacteriaceae</taxon>
        <taxon>Winogradskyella</taxon>
    </lineage>
</organism>
<keyword evidence="4" id="KW-1185">Reference proteome</keyword>
<dbReference type="InterPro" id="IPR019734">
    <property type="entry name" value="TPR_rpt"/>
</dbReference>
<dbReference type="Pfam" id="PF13181">
    <property type="entry name" value="TPR_8"/>
    <property type="match status" value="1"/>
</dbReference>
<dbReference type="InterPro" id="IPR011990">
    <property type="entry name" value="TPR-like_helical_dom_sf"/>
</dbReference>
<feature type="repeat" description="TPR" evidence="1">
    <location>
        <begin position="405"/>
        <end position="438"/>
    </location>
</feature>
<dbReference type="Gene3D" id="1.25.40.10">
    <property type="entry name" value="Tetratricopeptide repeat domain"/>
    <property type="match status" value="3"/>
</dbReference>
<gene>
    <name evidence="3" type="ORF">SNF14_13440</name>
</gene>
<sequence>MKSIKTYCLVSVFICCTSVLLSQELKRSHWKLHYKEGTNYLKNDSISKALAPLERAFMIAEKYFRNKEKYGKSLIAYYEVNLKLKSVQTIDSLNLTDAIFSFSESLNLSDRVTFSKKIEHLANMALRYNYVSKAILLNNDRVFTLKKAGDTLSVDYALVLNGLGKSYLASLKNYENAKNNLEKALSIIKNKTSDELSENDVLTDLVNVYLRLNQRIEADQSAEKILSNISNTKGKEHADYTNKLNKLGEIYLSNGLLEKAAFFETEAIRIYEEKGDFESMEYLLANYMLGRIEKENNNYEESIKAYEKVQNVFIEKGFDNLDNYAIVLGNIGLCYDRLGDYQKAIHYCDLALSVKGISNYTKSTRLMDMGYFYENIGRFDKAHETYELALESMELSHGKEHQEFAKLLNNIGKLYFEEGKYEEAKTYFLQALQAVEVKEGEKWHEFYSYMLNDYAKTLFQLGDVKNAEALMKKNIAYFKNNNLPDDEDYYNRNHDLAKLYNLTQQYSKAKPLIDNAADNIKLILGSDHEDYGRFLKTRSETYFGLNENDNAVAILKESNNVFLNQVDKIFRFSSEIEKKAFLKMISKHFDDMQSIAFTKDIQIGDLKELNLNNQLLLKGLLLNNTKGLLRDLKQLNDNSINHKLQEYKSLKKLLAKVLTEPISKRTLNVDSLKQIINSSETSLVRLHSKNFNQSQSFLRNWKDIQNYLEPNEIAVEFAHFNIVENGSLSENIQYLAYVFNNSNMEPKVIPLFKENELKNVLNVMDIDRIYTSDETYSLIWEPLESIVSNSETIYFSSTGILNQIALAALTKDNVPIIEKYNLIQLSSTYNLIDLRDNIAVNSSLLIGGVNYDFKQNEIETEVEPSFGDTTDDFSFSQVRGTKTRGESWTYLEGTVSEINSINKILSEFNVSASLLTNNEATEESFKRLDGSSPSLIHIATHGYFFENSSFQSRNQSKLSMEDQYRLAQDPLLRSGLILANANYAWKYTRKPLNIIEDGILTALEISNLDLSATNLVVMSACETGLGDIEGSEGVYGLQRAFKMAGVNKIIMSLWEVPDFETSEFMESFYHNWLNRQSINLAFIQTQRQMVKKYRNQPSKWAAFVLFE</sequence>
<evidence type="ECO:0000259" key="2">
    <source>
        <dbReference type="Pfam" id="PF12770"/>
    </source>
</evidence>
<name>A0ABU5ETX0_9FLAO</name>
<comment type="caution">
    <text evidence="3">The sequence shown here is derived from an EMBL/GenBank/DDBJ whole genome shotgun (WGS) entry which is preliminary data.</text>
</comment>
<dbReference type="PANTHER" id="PTHR10098:SF108">
    <property type="entry name" value="TETRATRICOPEPTIDE REPEAT PROTEIN 28"/>
    <property type="match status" value="1"/>
</dbReference>
<dbReference type="Pfam" id="PF12770">
    <property type="entry name" value="CHAT"/>
    <property type="match status" value="1"/>
</dbReference>